<dbReference type="EMBL" id="JBHTIU010000078">
    <property type="protein sequence ID" value="MFD0871340.1"/>
    <property type="molecule type" value="Genomic_DNA"/>
</dbReference>
<reference evidence="6" key="1">
    <citation type="journal article" date="2019" name="Int. J. Syst. Evol. Microbiol.">
        <title>The Global Catalogue of Microorganisms (GCM) 10K type strain sequencing project: providing services to taxonomists for standard genome sequencing and annotation.</title>
        <authorList>
            <consortium name="The Broad Institute Genomics Platform"/>
            <consortium name="The Broad Institute Genome Sequencing Center for Infectious Disease"/>
            <person name="Wu L."/>
            <person name="Ma J."/>
        </authorList>
    </citation>
    <scope>NUCLEOTIDE SEQUENCE [LARGE SCALE GENOMIC DNA]</scope>
    <source>
        <strain evidence="6">CCUG 57263</strain>
    </source>
</reference>
<comment type="caution">
    <text evidence="5">The sequence shown here is derived from an EMBL/GenBank/DDBJ whole genome shotgun (WGS) entry which is preliminary data.</text>
</comment>
<organism evidence="5 6">
    <name type="scientific">Paenibacillus residui</name>
    <dbReference type="NCBI Taxonomy" id="629724"/>
    <lineage>
        <taxon>Bacteria</taxon>
        <taxon>Bacillati</taxon>
        <taxon>Bacillota</taxon>
        <taxon>Bacilli</taxon>
        <taxon>Bacillales</taxon>
        <taxon>Paenibacillaceae</taxon>
        <taxon>Paenibacillus</taxon>
    </lineage>
</organism>
<dbReference type="PROSITE" id="PS50893">
    <property type="entry name" value="ABC_TRANSPORTER_2"/>
    <property type="match status" value="1"/>
</dbReference>
<accession>A0ABW3DGX4</accession>
<keyword evidence="6" id="KW-1185">Reference proteome</keyword>
<evidence type="ECO:0000256" key="2">
    <source>
        <dbReference type="ARBA" id="ARBA00022741"/>
    </source>
</evidence>
<evidence type="ECO:0000256" key="1">
    <source>
        <dbReference type="ARBA" id="ARBA00022448"/>
    </source>
</evidence>
<protein>
    <submittedName>
        <fullName evidence="5">ATP-binding cassette domain-containing protein</fullName>
    </submittedName>
</protein>
<dbReference type="Gene3D" id="3.40.50.300">
    <property type="entry name" value="P-loop containing nucleotide triphosphate hydrolases"/>
    <property type="match status" value="1"/>
</dbReference>
<evidence type="ECO:0000313" key="5">
    <source>
        <dbReference type="EMBL" id="MFD0871340.1"/>
    </source>
</evidence>
<name>A0ABW3DGX4_9BACL</name>
<gene>
    <name evidence="5" type="ORF">ACFQ03_19565</name>
</gene>
<feature type="domain" description="ABC transporter" evidence="4">
    <location>
        <begin position="1"/>
        <end position="226"/>
    </location>
</feature>
<dbReference type="InterPro" id="IPR003439">
    <property type="entry name" value="ABC_transporter-like_ATP-bd"/>
</dbReference>
<dbReference type="PANTHER" id="PTHR42939:SF1">
    <property type="entry name" value="ABC TRANSPORTER ATP-BINDING PROTEIN ALBC-RELATED"/>
    <property type="match status" value="1"/>
</dbReference>
<dbReference type="Proteomes" id="UP001597120">
    <property type="component" value="Unassembled WGS sequence"/>
</dbReference>
<evidence type="ECO:0000256" key="3">
    <source>
        <dbReference type="ARBA" id="ARBA00022840"/>
    </source>
</evidence>
<dbReference type="PANTHER" id="PTHR42939">
    <property type="entry name" value="ABC TRANSPORTER ATP-BINDING PROTEIN ALBC-RELATED"/>
    <property type="match status" value="1"/>
</dbReference>
<dbReference type="RefSeq" id="WP_144939491.1">
    <property type="nucleotide sequence ID" value="NZ_JBHTIU010000078.1"/>
</dbReference>
<evidence type="ECO:0000313" key="6">
    <source>
        <dbReference type="Proteomes" id="UP001597120"/>
    </source>
</evidence>
<dbReference type="InterPro" id="IPR027417">
    <property type="entry name" value="P-loop_NTPase"/>
</dbReference>
<dbReference type="SMART" id="SM00382">
    <property type="entry name" value="AAA"/>
    <property type="match status" value="1"/>
</dbReference>
<keyword evidence="3 5" id="KW-0067">ATP-binding</keyword>
<dbReference type="GO" id="GO:0005524">
    <property type="term" value="F:ATP binding"/>
    <property type="evidence" value="ECO:0007669"/>
    <property type="project" value="UniProtKB-KW"/>
</dbReference>
<dbReference type="InterPro" id="IPR051782">
    <property type="entry name" value="ABC_Transporter_VariousFunc"/>
</dbReference>
<proteinExistence type="predicted"/>
<dbReference type="Pfam" id="PF00005">
    <property type="entry name" value="ABC_tran"/>
    <property type="match status" value="1"/>
</dbReference>
<evidence type="ECO:0000259" key="4">
    <source>
        <dbReference type="PROSITE" id="PS50893"/>
    </source>
</evidence>
<dbReference type="SUPFAM" id="SSF52540">
    <property type="entry name" value="P-loop containing nucleoside triphosphate hydrolases"/>
    <property type="match status" value="1"/>
</dbReference>
<dbReference type="InterPro" id="IPR003593">
    <property type="entry name" value="AAA+_ATPase"/>
</dbReference>
<keyword evidence="2" id="KW-0547">Nucleotide-binding</keyword>
<keyword evidence="1" id="KW-0813">Transport</keyword>
<sequence>MIELNKVKYRHPDFLLNIDHLYLSRGITLLVGRNGAGKTTLLKLLATALFPNEGEIRYLNHTVKEALPLIRSCIGYMPTGLQMYEEMTPYKLLSYLAELKGLDSREEVEAVIERFQFQPLRNVKIKELSQGQHQRLGIAQAFLGDPLFLLLDEALNYLDIHERKKIISELARESERKAIIVSTHELNEWEYAADEIVWIDEGMLCFHGTPARWTKDLPWSVWSGTMDPELLPNLNPDRILSLRLEGQQAIIRSIGPEPPADSFVDVPPNLEDAYYIRRWTREKNGRF</sequence>